<dbReference type="InterPro" id="IPR001878">
    <property type="entry name" value="Znf_CCHC"/>
</dbReference>
<reference evidence="5 6" key="1">
    <citation type="submission" date="2024-08" db="EMBL/GenBank/DDBJ databases">
        <authorList>
            <person name="Cucini C."/>
            <person name="Frati F."/>
        </authorList>
    </citation>
    <scope>NUCLEOTIDE SEQUENCE [LARGE SCALE GENOMIC DNA]</scope>
</reference>
<evidence type="ECO:0000256" key="1">
    <source>
        <dbReference type="PROSITE-ProRule" id="PRU00047"/>
    </source>
</evidence>
<gene>
    <name evidence="5" type="ORF">ODALV1_LOCUS6126</name>
</gene>
<feature type="domain" description="CCHC-type" evidence="4">
    <location>
        <begin position="346"/>
        <end position="361"/>
    </location>
</feature>
<name>A0ABP1Q7L3_9HEXA</name>
<dbReference type="Gene3D" id="4.10.60.10">
    <property type="entry name" value="Zinc finger, CCHC-type"/>
    <property type="match status" value="1"/>
</dbReference>
<proteinExistence type="predicted"/>
<dbReference type="Proteomes" id="UP001642540">
    <property type="component" value="Unassembled WGS sequence"/>
</dbReference>
<dbReference type="Pfam" id="PF00098">
    <property type="entry name" value="zf-CCHC"/>
    <property type="match status" value="1"/>
</dbReference>
<comment type="caution">
    <text evidence="5">The sequence shown here is derived from an EMBL/GenBank/DDBJ whole genome shotgun (WGS) entry which is preliminary data.</text>
</comment>
<evidence type="ECO:0000256" key="2">
    <source>
        <dbReference type="SAM" id="MobiDB-lite"/>
    </source>
</evidence>
<keyword evidence="1" id="KW-0863">Zinc-finger</keyword>
<keyword evidence="3" id="KW-1133">Transmembrane helix</keyword>
<evidence type="ECO:0000313" key="6">
    <source>
        <dbReference type="Proteomes" id="UP001642540"/>
    </source>
</evidence>
<feature type="compositionally biased region" description="Basic and acidic residues" evidence="2">
    <location>
        <begin position="260"/>
        <end position="271"/>
    </location>
</feature>
<keyword evidence="3" id="KW-0472">Membrane</keyword>
<accession>A0ABP1Q7L3</accession>
<dbReference type="PROSITE" id="PS50158">
    <property type="entry name" value="ZF_CCHC"/>
    <property type="match status" value="1"/>
</dbReference>
<keyword evidence="3" id="KW-0812">Transmembrane</keyword>
<evidence type="ECO:0000313" key="5">
    <source>
        <dbReference type="EMBL" id="CAL8085475.1"/>
    </source>
</evidence>
<dbReference type="SUPFAM" id="SSF57756">
    <property type="entry name" value="Retrovirus zinc finger-like domains"/>
    <property type="match status" value="1"/>
</dbReference>
<protein>
    <recommendedName>
        <fullName evidence="4">CCHC-type domain-containing protein</fullName>
    </recommendedName>
</protein>
<dbReference type="EMBL" id="CAXLJM020000019">
    <property type="protein sequence ID" value="CAL8085475.1"/>
    <property type="molecule type" value="Genomic_DNA"/>
</dbReference>
<sequence>MPNYWHNGSANFFRGFFLHVLVLIFSYLDVLANTLDHRDGHAVGFLFIVVTAAATFLKEAGLANRPEEEEREPSNLAVFPACRVVYPDMSPIRFVQVQEIMQNITIGFILSSFGRNHPNGCGTEFPCVQCMRTSIDTNPTDNPQRLVRTTMMGQNYHGNLPSMIFRTQPLSRTEISNIDEVFISISSLVADIQVPDSPPPLIPVTPPLIFPNYPDTNHTIDEDLQVQNEVPLFEYQAPQGTHDLSAGGSADSIYAEVAQEDTHPHSPEPVHRGPFPPPYPSRRGGRQDRRPRNQTQCRQSWTCNFCGTNQHLHLMCPQQWSHLNCPHCVFRSHPTHGSPRRTYNHCFECGAPGHYARQCPNPFGNRTHGNNRRF</sequence>
<keyword evidence="1" id="KW-0862">Zinc</keyword>
<keyword evidence="6" id="KW-1185">Reference proteome</keyword>
<organism evidence="5 6">
    <name type="scientific">Orchesella dallaii</name>
    <dbReference type="NCBI Taxonomy" id="48710"/>
    <lineage>
        <taxon>Eukaryota</taxon>
        <taxon>Metazoa</taxon>
        <taxon>Ecdysozoa</taxon>
        <taxon>Arthropoda</taxon>
        <taxon>Hexapoda</taxon>
        <taxon>Collembola</taxon>
        <taxon>Entomobryomorpha</taxon>
        <taxon>Entomobryoidea</taxon>
        <taxon>Orchesellidae</taxon>
        <taxon>Orchesellinae</taxon>
        <taxon>Orchesella</taxon>
    </lineage>
</organism>
<dbReference type="InterPro" id="IPR036875">
    <property type="entry name" value="Znf_CCHC_sf"/>
</dbReference>
<dbReference type="SMART" id="SM00343">
    <property type="entry name" value="ZnF_C2HC"/>
    <property type="match status" value="2"/>
</dbReference>
<feature type="transmembrane region" description="Helical" evidence="3">
    <location>
        <begin position="40"/>
        <end position="57"/>
    </location>
</feature>
<keyword evidence="1" id="KW-0479">Metal-binding</keyword>
<evidence type="ECO:0000259" key="4">
    <source>
        <dbReference type="PROSITE" id="PS50158"/>
    </source>
</evidence>
<feature type="transmembrane region" description="Helical" evidence="3">
    <location>
        <begin position="12"/>
        <end position="28"/>
    </location>
</feature>
<evidence type="ECO:0000256" key="3">
    <source>
        <dbReference type="SAM" id="Phobius"/>
    </source>
</evidence>
<feature type="region of interest" description="Disordered" evidence="2">
    <location>
        <begin position="259"/>
        <end position="294"/>
    </location>
</feature>